<feature type="compositionally biased region" description="Basic and acidic residues" evidence="1">
    <location>
        <begin position="42"/>
        <end position="52"/>
    </location>
</feature>
<dbReference type="EMBL" id="JAPTYD010000004">
    <property type="protein sequence ID" value="MCZ0961019.1"/>
    <property type="molecule type" value="Genomic_DNA"/>
</dbReference>
<name>A0ABT4J1M8_9RHOB</name>
<dbReference type="RefSeq" id="WP_268941018.1">
    <property type="nucleotide sequence ID" value="NZ_JAPTYD010000004.1"/>
</dbReference>
<evidence type="ECO:0000313" key="2">
    <source>
        <dbReference type="EMBL" id="MCZ0961019.1"/>
    </source>
</evidence>
<organism evidence="2 3">
    <name type="scientific">Paracoccus benzoatiresistens</name>
    <dbReference type="NCBI Taxonomy" id="2997341"/>
    <lineage>
        <taxon>Bacteria</taxon>
        <taxon>Pseudomonadati</taxon>
        <taxon>Pseudomonadota</taxon>
        <taxon>Alphaproteobacteria</taxon>
        <taxon>Rhodobacterales</taxon>
        <taxon>Paracoccaceae</taxon>
        <taxon>Paracoccus</taxon>
    </lineage>
</organism>
<gene>
    <name evidence="2" type="ORF">OU682_05235</name>
</gene>
<protein>
    <submittedName>
        <fullName evidence="2">Uncharacterized protein</fullName>
    </submittedName>
</protein>
<dbReference type="Proteomes" id="UP001149822">
    <property type="component" value="Unassembled WGS sequence"/>
</dbReference>
<evidence type="ECO:0000256" key="1">
    <source>
        <dbReference type="SAM" id="MobiDB-lite"/>
    </source>
</evidence>
<comment type="caution">
    <text evidence="2">The sequence shown here is derived from an EMBL/GenBank/DDBJ whole genome shotgun (WGS) entry which is preliminary data.</text>
</comment>
<evidence type="ECO:0000313" key="3">
    <source>
        <dbReference type="Proteomes" id="UP001149822"/>
    </source>
</evidence>
<feature type="region of interest" description="Disordered" evidence="1">
    <location>
        <begin position="1"/>
        <end position="52"/>
    </location>
</feature>
<reference evidence="2" key="1">
    <citation type="submission" date="2022-12" db="EMBL/GenBank/DDBJ databases">
        <title>Paracoccus sp. EF6 isolated from a lake water.</title>
        <authorList>
            <person name="Liu H."/>
        </authorList>
    </citation>
    <scope>NUCLEOTIDE SEQUENCE</scope>
    <source>
        <strain evidence="2">EF6</strain>
    </source>
</reference>
<accession>A0ABT4J1M8</accession>
<sequence length="52" mass="5455">MEPPLRMQGFGQSGSLAGGDDSPQIVAQGRSPKGRPSVNHGVTRETIIHDGK</sequence>
<keyword evidence="3" id="KW-1185">Reference proteome</keyword>
<proteinExistence type="predicted"/>